<comment type="caution">
    <text evidence="1">The sequence shown here is derived from an EMBL/GenBank/DDBJ whole genome shotgun (WGS) entry which is preliminary data.</text>
</comment>
<proteinExistence type="predicted"/>
<dbReference type="RefSeq" id="WP_253276503.1">
    <property type="nucleotide sequence ID" value="NZ_CPZF01000004.1"/>
</dbReference>
<organism evidence="1 2">
    <name type="scientific">Yersinia enterocolitica</name>
    <dbReference type="NCBI Taxonomy" id="630"/>
    <lineage>
        <taxon>Bacteria</taxon>
        <taxon>Pseudomonadati</taxon>
        <taxon>Pseudomonadota</taxon>
        <taxon>Gammaproteobacteria</taxon>
        <taxon>Enterobacterales</taxon>
        <taxon>Yersiniaceae</taxon>
        <taxon>Yersinia</taxon>
    </lineage>
</organism>
<evidence type="ECO:0000313" key="1">
    <source>
        <dbReference type="EMBL" id="CNF62455.1"/>
    </source>
</evidence>
<dbReference type="AlphaFoldDB" id="A0A9P1PV30"/>
<dbReference type="Proteomes" id="UP000041356">
    <property type="component" value="Unassembled WGS sequence"/>
</dbReference>
<protein>
    <submittedName>
        <fullName evidence="1">Uncharacterized homolog of phage Mu protein gp47</fullName>
    </submittedName>
</protein>
<gene>
    <name evidence="1" type="ORF">ERS137939_01939</name>
</gene>
<name>A0A9P1PV30_YEREN</name>
<reference evidence="1 2" key="1">
    <citation type="submission" date="2015-03" db="EMBL/GenBank/DDBJ databases">
        <authorList>
            <consortium name="Pathogen Informatics"/>
            <person name="Murphy D."/>
        </authorList>
    </citation>
    <scope>NUCLEOTIDE SEQUENCE [LARGE SCALE GENOMIC DNA]</scope>
    <source>
        <strain evidence="1 2">IP27818</strain>
    </source>
</reference>
<evidence type="ECO:0000313" key="2">
    <source>
        <dbReference type="Proteomes" id="UP000041356"/>
    </source>
</evidence>
<dbReference type="EMBL" id="CPZF01000004">
    <property type="protein sequence ID" value="CNF62455.1"/>
    <property type="molecule type" value="Genomic_DNA"/>
</dbReference>
<sequence>MRMNGVLGHSMAIFVDGGSIEDVINSIAINKSPGCGLNRYNTFPNKISLDTVTPKGNPITVTFFRPQLIPVYVRVEIVSNSEFIDDEIKQAIVDYSITGFDQTNGFSKLGFKIGESIGAGRLFTPVNYLVAGNGFVNAITVGTAVEQANESAVRIAFNQLGVFSTENIEVVYV</sequence>
<accession>A0A9P1PV30</accession>